<name>R7YY48_CONA1</name>
<dbReference type="EMBL" id="JH767583">
    <property type="protein sequence ID" value="EON66832.1"/>
    <property type="molecule type" value="Genomic_DNA"/>
</dbReference>
<dbReference type="GeneID" id="19903545"/>
<dbReference type="AlphaFoldDB" id="R7YY48"/>
<proteinExistence type="predicted"/>
<evidence type="ECO:0000256" key="1">
    <source>
        <dbReference type="SAM" id="MobiDB-lite"/>
    </source>
</evidence>
<dbReference type="HOGENOM" id="CLU_625574_0_0_1"/>
<dbReference type="Proteomes" id="UP000016924">
    <property type="component" value="Unassembled WGS sequence"/>
</dbReference>
<keyword evidence="3" id="KW-1185">Reference proteome</keyword>
<gene>
    <name evidence="2" type="ORF">W97_06234</name>
</gene>
<accession>R7YY48</accession>
<dbReference type="OrthoDB" id="10617061at2759"/>
<feature type="region of interest" description="Disordered" evidence="1">
    <location>
        <begin position="214"/>
        <end position="233"/>
    </location>
</feature>
<dbReference type="RefSeq" id="XP_007782149.1">
    <property type="nucleotide sequence ID" value="XM_007783959.1"/>
</dbReference>
<protein>
    <submittedName>
        <fullName evidence="2">Uncharacterized protein</fullName>
    </submittedName>
</protein>
<evidence type="ECO:0000313" key="2">
    <source>
        <dbReference type="EMBL" id="EON66832.1"/>
    </source>
</evidence>
<sequence>MPPKKKLPEVKASEGTIRVPAIIELSSSDSAAQFGKITEKLDLIQAGQKDLATRVRKIEDSFPILQFAQQLLSGRFEKIEKALPVMQKNQSDLLAQVEKIGKTLSPNDPSDPSDLDNGNLFELFRSVRDVKSLINRYDSIFKEMLHAVTRNEKYFGERAERIEQTLSKREPRQTDLCGVVERIERDFGYHDFQIKKLLHVITCRQKDALPRVEQFQETPSKAQEEPEETPSAEEEYYKYNLYYEGNEEAYVYEEYHDAWYGNEEDSEAEAKREAEMLELFHGPPKTRSDRLKMGRLERLRDGVLWGGFSETESEKEQETFERQERRDVMREIITEIKSSMSKACCEVCESAFTEECYLKKHHGWCGLHLNVAPAFDLNAPCVYGDEGAFEPWDCDIVHCDWTPAEWYKQRTEWYEEEYKDPLSEQALKKNLTLIPSLL</sequence>
<organism evidence="2 3">
    <name type="scientific">Coniosporium apollinis (strain CBS 100218)</name>
    <name type="common">Rock-inhabiting black yeast</name>
    <dbReference type="NCBI Taxonomy" id="1168221"/>
    <lineage>
        <taxon>Eukaryota</taxon>
        <taxon>Fungi</taxon>
        <taxon>Dikarya</taxon>
        <taxon>Ascomycota</taxon>
        <taxon>Pezizomycotina</taxon>
        <taxon>Dothideomycetes</taxon>
        <taxon>Dothideomycetes incertae sedis</taxon>
        <taxon>Coniosporium</taxon>
    </lineage>
</organism>
<evidence type="ECO:0000313" key="3">
    <source>
        <dbReference type="Proteomes" id="UP000016924"/>
    </source>
</evidence>
<reference evidence="3" key="1">
    <citation type="submission" date="2012-06" db="EMBL/GenBank/DDBJ databases">
        <title>The genome sequence of Coniosporium apollinis CBS 100218.</title>
        <authorList>
            <consortium name="The Broad Institute Genome Sequencing Platform"/>
            <person name="Cuomo C."/>
            <person name="Gorbushina A."/>
            <person name="Noack S."/>
            <person name="Walker B."/>
            <person name="Young S.K."/>
            <person name="Zeng Q."/>
            <person name="Gargeya S."/>
            <person name="Fitzgerald M."/>
            <person name="Haas B."/>
            <person name="Abouelleil A."/>
            <person name="Alvarado L."/>
            <person name="Arachchi H.M."/>
            <person name="Berlin A.M."/>
            <person name="Chapman S.B."/>
            <person name="Goldberg J."/>
            <person name="Griggs A."/>
            <person name="Gujja S."/>
            <person name="Hansen M."/>
            <person name="Howarth C."/>
            <person name="Imamovic A."/>
            <person name="Larimer J."/>
            <person name="McCowan C."/>
            <person name="Montmayeur A."/>
            <person name="Murphy C."/>
            <person name="Neiman D."/>
            <person name="Pearson M."/>
            <person name="Priest M."/>
            <person name="Roberts A."/>
            <person name="Saif S."/>
            <person name="Shea T."/>
            <person name="Sisk P."/>
            <person name="Sykes S."/>
            <person name="Wortman J."/>
            <person name="Nusbaum C."/>
            <person name="Birren B."/>
        </authorList>
    </citation>
    <scope>NUCLEOTIDE SEQUENCE [LARGE SCALE GENOMIC DNA]</scope>
    <source>
        <strain evidence="3">CBS 100218</strain>
    </source>
</reference>